<dbReference type="InterPro" id="IPR046335">
    <property type="entry name" value="LacI/GalR-like_sensor"/>
</dbReference>
<dbReference type="CDD" id="cd01392">
    <property type="entry name" value="HTH_LacI"/>
    <property type="match status" value="1"/>
</dbReference>
<dbReference type="EMBL" id="MWDQ01000024">
    <property type="protein sequence ID" value="OQB75037.1"/>
    <property type="molecule type" value="Genomic_DNA"/>
</dbReference>
<gene>
    <name evidence="6" type="primary">purR</name>
    <name evidence="6" type="ORF">BWX89_00160</name>
</gene>
<dbReference type="InterPro" id="IPR028082">
    <property type="entry name" value="Peripla_BP_I"/>
</dbReference>
<evidence type="ECO:0000256" key="1">
    <source>
        <dbReference type="ARBA" id="ARBA00022491"/>
    </source>
</evidence>
<comment type="caution">
    <text evidence="6">The sequence shown here is derived from an EMBL/GenBank/DDBJ whole genome shotgun (WGS) entry which is preliminary data.</text>
</comment>
<evidence type="ECO:0000256" key="4">
    <source>
        <dbReference type="ARBA" id="ARBA00023163"/>
    </source>
</evidence>
<accession>A0A1V6CDS3</accession>
<feature type="domain" description="HTH lacI-type" evidence="5">
    <location>
        <begin position="18"/>
        <end position="75"/>
    </location>
</feature>
<sequence>MIKPYTKNGLSKNGGLFPTIKDIAVKAHVSIGTVSCVLNNKVGSIRISEKTRKRVLRIAEELNYRPNVLAQSLRTQKSHTIGVYLRYMVDVHTATILHHMIVEASSRNYRLVLSVLEEKINQPEVLRQVFFKGSVDGLIIIELEDIVTDTVVGTLLKDGLKVALIDRHIQGLPVISVLSDNEQGGFLVTEYLLRLGHRRIGFLSGQRGNVYKQRLSGATRAFHEKGMEMDNRLVVQVDNTNPFHLSRAGYKGGIEMLKLKPRPTAVAVFGDVFALGAMRAFQEAGLKIPDDLVLTGFDNTLSLTEYTCPPLTTVQQNTTGMGRSSIRLLLDSIEGKIHVPDEGQATFFKPRLIVRESSGDSKHLRKQENE</sequence>
<dbReference type="PROSITE" id="PS50932">
    <property type="entry name" value="HTH_LACI_2"/>
    <property type="match status" value="1"/>
</dbReference>
<proteinExistence type="predicted"/>
<evidence type="ECO:0000259" key="5">
    <source>
        <dbReference type="PROSITE" id="PS50932"/>
    </source>
</evidence>
<dbReference type="GO" id="GO:0000976">
    <property type="term" value="F:transcription cis-regulatory region binding"/>
    <property type="evidence" value="ECO:0007669"/>
    <property type="project" value="TreeGrafter"/>
</dbReference>
<dbReference type="SMART" id="SM00354">
    <property type="entry name" value="HTH_LACI"/>
    <property type="match status" value="1"/>
</dbReference>
<keyword evidence="2" id="KW-0805">Transcription regulation</keyword>
<dbReference type="InterPro" id="IPR010982">
    <property type="entry name" value="Lambda_DNA-bd_dom_sf"/>
</dbReference>
<dbReference type="SUPFAM" id="SSF53822">
    <property type="entry name" value="Periplasmic binding protein-like I"/>
    <property type="match status" value="1"/>
</dbReference>
<dbReference type="InterPro" id="IPR000843">
    <property type="entry name" value="HTH_LacI"/>
</dbReference>
<dbReference type="Pfam" id="PF13377">
    <property type="entry name" value="Peripla_BP_3"/>
    <property type="match status" value="1"/>
</dbReference>
<evidence type="ECO:0000313" key="6">
    <source>
        <dbReference type="EMBL" id="OQB75037.1"/>
    </source>
</evidence>
<name>A0A1V6CDS3_UNCT6</name>
<keyword evidence="1" id="KW-0678">Repressor</keyword>
<dbReference type="AlphaFoldDB" id="A0A1V6CDS3"/>
<dbReference type="Proteomes" id="UP000485562">
    <property type="component" value="Unassembled WGS sequence"/>
</dbReference>
<keyword evidence="3" id="KW-0238">DNA-binding</keyword>
<dbReference type="Gene3D" id="1.10.260.40">
    <property type="entry name" value="lambda repressor-like DNA-binding domains"/>
    <property type="match status" value="1"/>
</dbReference>
<dbReference type="SUPFAM" id="SSF47413">
    <property type="entry name" value="lambda repressor-like DNA-binding domains"/>
    <property type="match status" value="1"/>
</dbReference>
<reference evidence="6" key="1">
    <citation type="submission" date="2017-02" db="EMBL/GenBank/DDBJ databases">
        <title>Delving into the versatile metabolic prowess of the omnipresent phylum Bacteroidetes.</title>
        <authorList>
            <person name="Nobu M.K."/>
            <person name="Mei R."/>
            <person name="Narihiro T."/>
            <person name="Kuroda K."/>
            <person name="Liu W.-T."/>
        </authorList>
    </citation>
    <scope>NUCLEOTIDE SEQUENCE</scope>
    <source>
        <strain evidence="6">ADurb.Bin131</strain>
    </source>
</reference>
<dbReference type="PANTHER" id="PTHR30146">
    <property type="entry name" value="LACI-RELATED TRANSCRIPTIONAL REPRESSOR"/>
    <property type="match status" value="1"/>
</dbReference>
<dbReference type="GO" id="GO:0003700">
    <property type="term" value="F:DNA-binding transcription factor activity"/>
    <property type="evidence" value="ECO:0007669"/>
    <property type="project" value="TreeGrafter"/>
</dbReference>
<dbReference type="PANTHER" id="PTHR30146:SF148">
    <property type="entry name" value="HTH-TYPE TRANSCRIPTIONAL REPRESSOR PURR-RELATED"/>
    <property type="match status" value="1"/>
</dbReference>
<evidence type="ECO:0000256" key="3">
    <source>
        <dbReference type="ARBA" id="ARBA00023125"/>
    </source>
</evidence>
<dbReference type="Gene3D" id="3.40.50.2300">
    <property type="match status" value="2"/>
</dbReference>
<dbReference type="CDD" id="cd06267">
    <property type="entry name" value="PBP1_LacI_sugar_binding-like"/>
    <property type="match status" value="1"/>
</dbReference>
<protein>
    <submittedName>
        <fullName evidence="6">HTH-type transcriptional repressor PurR</fullName>
    </submittedName>
</protein>
<dbReference type="Pfam" id="PF00356">
    <property type="entry name" value="LacI"/>
    <property type="match status" value="1"/>
</dbReference>
<organism evidence="6">
    <name type="scientific">candidate division TA06 bacterium ADurb.Bin131</name>
    <dbReference type="NCBI Taxonomy" id="1852827"/>
    <lineage>
        <taxon>Bacteria</taxon>
        <taxon>Bacteria division TA06</taxon>
    </lineage>
</organism>
<keyword evidence="4" id="KW-0804">Transcription</keyword>
<evidence type="ECO:0000256" key="2">
    <source>
        <dbReference type="ARBA" id="ARBA00023015"/>
    </source>
</evidence>